<evidence type="ECO:0000256" key="1">
    <source>
        <dbReference type="SAM" id="MobiDB-lite"/>
    </source>
</evidence>
<comment type="caution">
    <text evidence="2">The sequence shown here is derived from an EMBL/GenBank/DDBJ whole genome shotgun (WGS) entry which is preliminary data.</text>
</comment>
<dbReference type="Proteomes" id="UP001218188">
    <property type="component" value="Unassembled WGS sequence"/>
</dbReference>
<dbReference type="EMBL" id="JARJCM010000106">
    <property type="protein sequence ID" value="KAJ7028957.1"/>
    <property type="molecule type" value="Genomic_DNA"/>
</dbReference>
<evidence type="ECO:0000313" key="2">
    <source>
        <dbReference type="EMBL" id="KAJ7028957.1"/>
    </source>
</evidence>
<accession>A0AAD6WXK6</accession>
<keyword evidence="3" id="KW-1185">Reference proteome</keyword>
<gene>
    <name evidence="2" type="ORF">C8F04DRAFT_1289127</name>
</gene>
<feature type="region of interest" description="Disordered" evidence="1">
    <location>
        <begin position="139"/>
        <end position="220"/>
    </location>
</feature>
<sequence>MLSAFASRPARYLALAGKAAGKESVIMVWDQCWWYVLKSFLSPFKEYLSAASPLAGSAPVSTSLPFTRSRSAWTSLADLPRVPPSSYYVFGAQVGGLFSLHCAAARLRPSPPGAVLGMNTTAEQSRPINAAITGHVALDQRPPRPSAIHPTPLATPSSTLSTHPASAVPTSPARPDPPAPTSFLIRPPTSLDDPARPAAVPTYLRSPRPAAPGSHALRRQALTSRRVRRLSLLHTAYPARCRRRQPLTSLLPTPRSAPPQPPPCVYAASLHSRHAASFSAPSAAFVPAPCLSAPRRPRSFAAADNTEFSEDLSIVLVPASIPVPVPVPFPHPPPRAAAAVEHGHGAPFGAFIACSYRHARRAFSGDFPSRLLLHTNHHPSPVNLPHSRFPARHSPCRPRRPPCVFSHAAGASSRHRRM</sequence>
<name>A0AAD6WXK6_9AGAR</name>
<organism evidence="2 3">
    <name type="scientific">Mycena alexandri</name>
    <dbReference type="NCBI Taxonomy" id="1745969"/>
    <lineage>
        <taxon>Eukaryota</taxon>
        <taxon>Fungi</taxon>
        <taxon>Dikarya</taxon>
        <taxon>Basidiomycota</taxon>
        <taxon>Agaricomycotina</taxon>
        <taxon>Agaricomycetes</taxon>
        <taxon>Agaricomycetidae</taxon>
        <taxon>Agaricales</taxon>
        <taxon>Marasmiineae</taxon>
        <taxon>Mycenaceae</taxon>
        <taxon>Mycena</taxon>
    </lineage>
</organism>
<dbReference type="AlphaFoldDB" id="A0AAD6WXK6"/>
<proteinExistence type="predicted"/>
<protein>
    <submittedName>
        <fullName evidence="2">Uncharacterized protein</fullName>
    </submittedName>
</protein>
<evidence type="ECO:0000313" key="3">
    <source>
        <dbReference type="Proteomes" id="UP001218188"/>
    </source>
</evidence>
<feature type="compositionally biased region" description="Low complexity" evidence="1">
    <location>
        <begin position="149"/>
        <end position="171"/>
    </location>
</feature>
<reference evidence="2" key="1">
    <citation type="submission" date="2023-03" db="EMBL/GenBank/DDBJ databases">
        <title>Massive genome expansion in bonnet fungi (Mycena s.s.) driven by repeated elements and novel gene families across ecological guilds.</title>
        <authorList>
            <consortium name="Lawrence Berkeley National Laboratory"/>
            <person name="Harder C.B."/>
            <person name="Miyauchi S."/>
            <person name="Viragh M."/>
            <person name="Kuo A."/>
            <person name="Thoen E."/>
            <person name="Andreopoulos B."/>
            <person name="Lu D."/>
            <person name="Skrede I."/>
            <person name="Drula E."/>
            <person name="Henrissat B."/>
            <person name="Morin E."/>
            <person name="Kohler A."/>
            <person name="Barry K."/>
            <person name="LaButti K."/>
            <person name="Morin E."/>
            <person name="Salamov A."/>
            <person name="Lipzen A."/>
            <person name="Mereny Z."/>
            <person name="Hegedus B."/>
            <person name="Baldrian P."/>
            <person name="Stursova M."/>
            <person name="Weitz H."/>
            <person name="Taylor A."/>
            <person name="Grigoriev I.V."/>
            <person name="Nagy L.G."/>
            <person name="Martin F."/>
            <person name="Kauserud H."/>
        </authorList>
    </citation>
    <scope>NUCLEOTIDE SEQUENCE</scope>
    <source>
        <strain evidence="2">CBHHK200</strain>
    </source>
</reference>